<name>A0AA35X1M7_GEOBA</name>
<sequence length="93" mass="10092">MGESIHALRCDFLCLQGTQIKHILSSDLNRLTGLSVLTRLILSPPVTHETSLAHMTGDLPGNVSLTASLTDSLLRYPCAPYSEVPLYLTVLSL</sequence>
<proteinExistence type="predicted"/>
<gene>
    <name evidence="1" type="ORF">GBAR_LOCUS19505</name>
</gene>
<comment type="caution">
    <text evidence="1">The sequence shown here is derived from an EMBL/GenBank/DDBJ whole genome shotgun (WGS) entry which is preliminary data.</text>
</comment>
<protein>
    <submittedName>
        <fullName evidence="1">Uncharacterized protein</fullName>
    </submittedName>
</protein>
<dbReference type="AlphaFoldDB" id="A0AA35X1M7"/>
<keyword evidence="2" id="KW-1185">Reference proteome</keyword>
<dbReference type="Proteomes" id="UP001174909">
    <property type="component" value="Unassembled WGS sequence"/>
</dbReference>
<accession>A0AA35X1M7</accession>
<organism evidence="1 2">
    <name type="scientific">Geodia barretti</name>
    <name type="common">Barrett's horny sponge</name>
    <dbReference type="NCBI Taxonomy" id="519541"/>
    <lineage>
        <taxon>Eukaryota</taxon>
        <taxon>Metazoa</taxon>
        <taxon>Porifera</taxon>
        <taxon>Demospongiae</taxon>
        <taxon>Heteroscleromorpha</taxon>
        <taxon>Tetractinellida</taxon>
        <taxon>Astrophorina</taxon>
        <taxon>Geodiidae</taxon>
        <taxon>Geodia</taxon>
    </lineage>
</organism>
<dbReference type="EMBL" id="CASHTH010002751">
    <property type="protein sequence ID" value="CAI8034690.1"/>
    <property type="molecule type" value="Genomic_DNA"/>
</dbReference>
<evidence type="ECO:0000313" key="2">
    <source>
        <dbReference type="Proteomes" id="UP001174909"/>
    </source>
</evidence>
<evidence type="ECO:0000313" key="1">
    <source>
        <dbReference type="EMBL" id="CAI8034690.1"/>
    </source>
</evidence>
<reference evidence="1" key="1">
    <citation type="submission" date="2023-03" db="EMBL/GenBank/DDBJ databases">
        <authorList>
            <person name="Steffen K."/>
            <person name="Cardenas P."/>
        </authorList>
    </citation>
    <scope>NUCLEOTIDE SEQUENCE</scope>
</reference>